<dbReference type="PATRIC" id="fig|1046627.3.peg.2132"/>
<proteinExistence type="predicted"/>
<protein>
    <submittedName>
        <fullName evidence="2">T9SS type B sorting domain-containing protein</fullName>
    </submittedName>
</protein>
<keyword evidence="3" id="KW-1185">Reference proteome</keyword>
<dbReference type="Proteomes" id="UP000003730">
    <property type="component" value="Unassembled WGS sequence"/>
</dbReference>
<dbReference type="InterPro" id="IPR049804">
    <property type="entry name" value="Choice_anch_L"/>
</dbReference>
<evidence type="ECO:0000313" key="2">
    <source>
        <dbReference type="EMBL" id="EGV42929.2"/>
    </source>
</evidence>
<sequence>MKYLFFVCLLATFINNGFAQNISINDTFTAKELIEDRLIEGCVEISNVQSIINGTINNINSFGYFDRGDSSFPFANGILLSTGAAVSAGNSINTTPLNDGDVDWLTDPDLETALGLTNTLNATSIEFDFKSISNQVQFNYILASEEYFDNYPCQYSDGFAFLIKEAGTSDPYINVALIPGTIIPVNTSTIHEEIVGFCPAENEQYFDGYNLGDTNFNGRTIVLTASAIIQPNVKYHIKLVIADQRDENFDSAVFIEGNSFNSSVDLGPDITTCANSVTLDGNIQNSLATYTWLENGTPLIGENSSTLIVNSSGIYTVTISIPINNTICEIEDTISITLNSERAVEYIPDFIVCDDVSNNGVETFDLSIKDSEVLAAVPSGNYTISYHYNTNNAHVGSFPITTPTKNTTNPQIIHVRILDVDNGCLTFGTLNLIVNPLPTITPPSLLEVCDDSNGDGFTLIDLTVKNTEITGDNPNFETTYHYNQTDAESGENAVPNPYSNITQNDLLFVSVVDSRTGCRNTTTLGVRVLDSPDIDSQTHTIDACAQDDGGFEIFDLTSIIDDVLDGLINVSTSFHETNEDAQTDANPISNITNYTNTVRDFQIIFIRVEDNTTGCASIASIELHANLLINKSNIRNFSLCDDASNDGIAIFNLENIANTITSGLIATTITFYKNATDQAAGTNPIATSTPYEVTQTPQKLFITLKNSYCSVGSEIDLIILPALNLPTLGSVTLCSSDDDTFTSVDLYSFNNYVLTGVPRGRINYFLSEENAMNNTNRLPRFYNNVSNPFVLYVRVQNASGCYDVQPLEVEVLPAPLSTKPSDEIICDDDQDGFSIINLEAKVSEIVSNTTNLSINFYRSLTEAENDYDRITNTTAYNADTQSIFTRIERISTGCFNIESFEIIVNTLPVFTTISDFNNCETDGDQIAEFIFEDKDADIINGQTGKRVIYFENATDALNNANSIDKTSVYENKSNPQLIHVRVENISDTSCFGLSTFFIEVGSVPIYNAPVNIFLCDDVSNDGQELFNLTAIQTQISAGSTDNLTITFYESFQDADNAENPIDLNYTNQTNPQQIFTRIENGTYCHGIAQFGLNVIKVPRVNQASKMINCDTDADGLSTFDLTVATLEVLDIRKDDILVTYHETVIDLADNINNIPNPQAYNNIINPQMVYIRVTNTVSKCYVMVPLELEVNLPPPLNLISNFPICNTVDNSFDLQETTEALIGNQENIELTFYISQTQAETAQNALNPNYNYSSYSDILYVRAENTLTSCFTISNFTLVVNPSPIAISPPNLETCDDDFDSMLIFDLSEQTLTILGGQNPADFVVSYFELEIEALENVNPISDLNYNAFHEQVIYVRVQNKATNCFNTTSFIIFVSRKPFVEISDQPVCIDNLPLVVSAATGFDTDTYLWSTNATSSEIEITEIGSYSITVKSQFGCITSETFNVIESESATIEFTETVDFSNPNNITVTISGIGDYVYILDDGEPQTSNVFYNVTIGPHTIEVYDLNGCASTMKDIVIIDAPLFFTPNNDGQNDTWHITGVNQIPGTIVYIFDRYGKLLKTLNHTSIGWDGTYNGANMPTDDYWFVAKVKKGEISFEVKRHFTLKR</sequence>
<dbReference type="Pfam" id="PF13585">
    <property type="entry name" value="CHU_C"/>
    <property type="match status" value="1"/>
</dbReference>
<dbReference type="NCBIfam" id="TIGR04131">
    <property type="entry name" value="Bac_Flav_CTERM"/>
    <property type="match status" value="1"/>
</dbReference>
<dbReference type="RefSeq" id="WP_050807303.1">
    <property type="nucleotide sequence ID" value="NZ_AFXZ01000037.1"/>
</dbReference>
<feature type="signal peptide" evidence="1">
    <location>
        <begin position="1"/>
        <end position="19"/>
    </location>
</feature>
<name>G2EF41_9FLAO</name>
<reference evidence="2 3" key="1">
    <citation type="journal article" date="2008" name="Int. J. Syst. Evol. Microbiol.">
        <title>Bizionia argentinensis sp. nov., isolated from surface marine water in Antarctica.</title>
        <authorList>
            <person name="Bercovich A."/>
            <person name="Vazquez S.C."/>
            <person name="Yankilevich P."/>
            <person name="Coria S.H."/>
            <person name="Foti M."/>
            <person name="Hernandez E."/>
            <person name="Vidal A."/>
            <person name="Ruberto L."/>
            <person name="Melo C."/>
            <person name="Marenssi S."/>
            <person name="Criscuolo M."/>
            <person name="Memoli M."/>
            <person name="Arguelles M."/>
            <person name="Mac Cormack W.P."/>
        </authorList>
    </citation>
    <scope>NUCLEOTIDE SEQUENCE [LARGE SCALE GENOMIC DNA]</scope>
    <source>
        <strain evidence="2 3">JUB59</strain>
    </source>
</reference>
<gene>
    <name evidence="2" type="ORF">BZARG_2414</name>
</gene>
<dbReference type="STRING" id="1046627.BZARG_2414"/>
<dbReference type="NCBIfam" id="NF038133">
    <property type="entry name" value="choice_anch_L"/>
    <property type="match status" value="1"/>
</dbReference>
<evidence type="ECO:0000313" key="3">
    <source>
        <dbReference type="Proteomes" id="UP000003730"/>
    </source>
</evidence>
<keyword evidence="1" id="KW-0732">Signal</keyword>
<dbReference type="EMBL" id="AFXZ01000037">
    <property type="protein sequence ID" value="EGV42929.2"/>
    <property type="molecule type" value="Genomic_DNA"/>
</dbReference>
<feature type="chain" id="PRO_5020742088" evidence="1">
    <location>
        <begin position="20"/>
        <end position="1607"/>
    </location>
</feature>
<dbReference type="eggNOG" id="COG3291">
    <property type="taxonomic scope" value="Bacteria"/>
</dbReference>
<dbReference type="eggNOG" id="COG4935">
    <property type="taxonomic scope" value="Bacteria"/>
</dbReference>
<accession>G2EF41</accession>
<dbReference type="InterPro" id="IPR026341">
    <property type="entry name" value="T9SS_type_B"/>
</dbReference>
<evidence type="ECO:0000256" key="1">
    <source>
        <dbReference type="SAM" id="SignalP"/>
    </source>
</evidence>
<dbReference type="OrthoDB" id="9765926at2"/>
<comment type="caution">
    <text evidence="2">The sequence shown here is derived from an EMBL/GenBank/DDBJ whole genome shotgun (WGS) entry which is preliminary data.</text>
</comment>
<organism evidence="2 3">
    <name type="scientific">Bizionia argentinensis JUB59</name>
    <dbReference type="NCBI Taxonomy" id="1046627"/>
    <lineage>
        <taxon>Bacteria</taxon>
        <taxon>Pseudomonadati</taxon>
        <taxon>Bacteroidota</taxon>
        <taxon>Flavobacteriia</taxon>
        <taxon>Flavobacteriales</taxon>
        <taxon>Flavobacteriaceae</taxon>
        <taxon>Bizionia</taxon>
    </lineage>
</organism>